<comment type="caution">
    <text evidence="2">The sequence shown here is derived from an EMBL/GenBank/DDBJ whole genome shotgun (WGS) entry which is preliminary data.</text>
</comment>
<feature type="transmembrane region" description="Helical" evidence="1">
    <location>
        <begin position="165"/>
        <end position="187"/>
    </location>
</feature>
<keyword evidence="1" id="KW-0812">Transmembrane</keyword>
<evidence type="ECO:0000256" key="1">
    <source>
        <dbReference type="SAM" id="Phobius"/>
    </source>
</evidence>
<organism evidence="2 3">
    <name type="scientific">Apodospora peruviana</name>
    <dbReference type="NCBI Taxonomy" id="516989"/>
    <lineage>
        <taxon>Eukaryota</taxon>
        <taxon>Fungi</taxon>
        <taxon>Dikarya</taxon>
        <taxon>Ascomycota</taxon>
        <taxon>Pezizomycotina</taxon>
        <taxon>Sordariomycetes</taxon>
        <taxon>Sordariomycetidae</taxon>
        <taxon>Sordariales</taxon>
        <taxon>Lasiosphaeriaceae</taxon>
        <taxon>Apodospora</taxon>
    </lineage>
</organism>
<dbReference type="AlphaFoldDB" id="A0AAE0IQ58"/>
<feature type="transmembrane region" description="Helical" evidence="1">
    <location>
        <begin position="18"/>
        <end position="36"/>
    </location>
</feature>
<dbReference type="GO" id="GO:0016705">
    <property type="term" value="F:oxidoreductase activity, acting on paired donors, with incorporation or reduction of molecular oxygen"/>
    <property type="evidence" value="ECO:0007669"/>
    <property type="project" value="InterPro"/>
</dbReference>
<gene>
    <name evidence="2" type="ORF">B0H66DRAFT_540297</name>
</gene>
<dbReference type="InterPro" id="IPR036396">
    <property type="entry name" value="Cyt_P450_sf"/>
</dbReference>
<reference evidence="2" key="2">
    <citation type="submission" date="2023-06" db="EMBL/GenBank/DDBJ databases">
        <authorList>
            <consortium name="Lawrence Berkeley National Laboratory"/>
            <person name="Haridas S."/>
            <person name="Hensen N."/>
            <person name="Bonometti L."/>
            <person name="Westerberg I."/>
            <person name="Brannstrom I.O."/>
            <person name="Guillou S."/>
            <person name="Cros-Aarteil S."/>
            <person name="Calhoun S."/>
            <person name="Kuo A."/>
            <person name="Mondo S."/>
            <person name="Pangilinan J."/>
            <person name="Riley R."/>
            <person name="Labutti K."/>
            <person name="Andreopoulos B."/>
            <person name="Lipzen A."/>
            <person name="Chen C."/>
            <person name="Yanf M."/>
            <person name="Daum C."/>
            <person name="Ng V."/>
            <person name="Clum A."/>
            <person name="Steindorff A."/>
            <person name="Ohm R."/>
            <person name="Martin F."/>
            <person name="Silar P."/>
            <person name="Natvig D."/>
            <person name="Lalanne C."/>
            <person name="Gautier V."/>
            <person name="Ament-Velasquez S.L."/>
            <person name="Kruys A."/>
            <person name="Hutchinson M.I."/>
            <person name="Powell A.J."/>
            <person name="Barry K."/>
            <person name="Miller A.N."/>
            <person name="Grigoriev I.V."/>
            <person name="Debuchy R."/>
            <person name="Gladieux P."/>
            <person name="Thoren M.H."/>
            <person name="Johannesson H."/>
        </authorList>
    </citation>
    <scope>NUCLEOTIDE SEQUENCE</scope>
    <source>
        <strain evidence="2">CBS 118394</strain>
    </source>
</reference>
<sequence>MLTPMDSVSSLLSWPNKVAGAVAAYYGTLIFYRLFLHPLARFPGPKLAAISRWYEGYYTSSMADNTHQKLHVCTENMARLCASARTSYTSVTQHSSTSSIAWTDAGTSMPGCMMPLAPSASTVFGSDHDAHKARRHAISPFFSKTKVVARPDLIRRNVDKLAARIWSLAGVGTTFNLGAAISAFNYLS</sequence>
<evidence type="ECO:0008006" key="4">
    <source>
        <dbReference type="Google" id="ProtNLM"/>
    </source>
</evidence>
<evidence type="ECO:0000313" key="3">
    <source>
        <dbReference type="Proteomes" id="UP001283341"/>
    </source>
</evidence>
<dbReference type="Proteomes" id="UP001283341">
    <property type="component" value="Unassembled WGS sequence"/>
</dbReference>
<dbReference type="EMBL" id="JAUEDM010000001">
    <property type="protein sequence ID" value="KAK3329122.1"/>
    <property type="molecule type" value="Genomic_DNA"/>
</dbReference>
<keyword evidence="1" id="KW-0472">Membrane</keyword>
<accession>A0AAE0IQ58</accession>
<keyword evidence="3" id="KW-1185">Reference proteome</keyword>
<reference evidence="2" key="1">
    <citation type="journal article" date="2023" name="Mol. Phylogenet. Evol.">
        <title>Genome-scale phylogeny and comparative genomics of the fungal order Sordariales.</title>
        <authorList>
            <person name="Hensen N."/>
            <person name="Bonometti L."/>
            <person name="Westerberg I."/>
            <person name="Brannstrom I.O."/>
            <person name="Guillou S."/>
            <person name="Cros-Aarteil S."/>
            <person name="Calhoun S."/>
            <person name="Haridas S."/>
            <person name="Kuo A."/>
            <person name="Mondo S."/>
            <person name="Pangilinan J."/>
            <person name="Riley R."/>
            <person name="LaButti K."/>
            <person name="Andreopoulos B."/>
            <person name="Lipzen A."/>
            <person name="Chen C."/>
            <person name="Yan M."/>
            <person name="Daum C."/>
            <person name="Ng V."/>
            <person name="Clum A."/>
            <person name="Steindorff A."/>
            <person name="Ohm R.A."/>
            <person name="Martin F."/>
            <person name="Silar P."/>
            <person name="Natvig D.O."/>
            <person name="Lalanne C."/>
            <person name="Gautier V."/>
            <person name="Ament-Velasquez S.L."/>
            <person name="Kruys A."/>
            <person name="Hutchinson M.I."/>
            <person name="Powell A.J."/>
            <person name="Barry K."/>
            <person name="Miller A.N."/>
            <person name="Grigoriev I.V."/>
            <person name="Debuchy R."/>
            <person name="Gladieux P."/>
            <person name="Hiltunen Thoren M."/>
            <person name="Johannesson H."/>
        </authorList>
    </citation>
    <scope>NUCLEOTIDE SEQUENCE</scope>
    <source>
        <strain evidence="2">CBS 118394</strain>
    </source>
</reference>
<dbReference type="GO" id="GO:0020037">
    <property type="term" value="F:heme binding"/>
    <property type="evidence" value="ECO:0007669"/>
    <property type="project" value="InterPro"/>
</dbReference>
<dbReference type="Gene3D" id="1.10.630.10">
    <property type="entry name" value="Cytochrome P450"/>
    <property type="match status" value="1"/>
</dbReference>
<proteinExistence type="predicted"/>
<name>A0AAE0IQ58_9PEZI</name>
<keyword evidence="1" id="KW-1133">Transmembrane helix</keyword>
<protein>
    <recommendedName>
        <fullName evidence="4">Cytochrome P450</fullName>
    </recommendedName>
</protein>
<evidence type="ECO:0000313" key="2">
    <source>
        <dbReference type="EMBL" id="KAK3329122.1"/>
    </source>
</evidence>
<dbReference type="GO" id="GO:0005506">
    <property type="term" value="F:iron ion binding"/>
    <property type="evidence" value="ECO:0007669"/>
    <property type="project" value="InterPro"/>
</dbReference>
<dbReference type="GO" id="GO:0004497">
    <property type="term" value="F:monooxygenase activity"/>
    <property type="evidence" value="ECO:0007669"/>
    <property type="project" value="InterPro"/>
</dbReference>
<dbReference type="SUPFAM" id="SSF48264">
    <property type="entry name" value="Cytochrome P450"/>
    <property type="match status" value="1"/>
</dbReference>